<proteinExistence type="inferred from homology"/>
<dbReference type="CDD" id="cd20070">
    <property type="entry name" value="5TM_YidC_Alb3"/>
    <property type="match status" value="1"/>
</dbReference>
<keyword evidence="7 12" id="KW-1133">Transmembrane helix</keyword>
<gene>
    <name evidence="12" type="primary">yidC</name>
    <name evidence="15" type="ORF">JOC28_000656</name>
</gene>
<dbReference type="PROSITE" id="PS51257">
    <property type="entry name" value="PROKAR_LIPOPROTEIN"/>
    <property type="match status" value="1"/>
</dbReference>
<dbReference type="NCBIfam" id="NF002687">
    <property type="entry name" value="PRK02463.1"/>
    <property type="match status" value="1"/>
</dbReference>
<comment type="caution">
    <text evidence="15">The sequence shown here is derived from an EMBL/GenBank/DDBJ whole genome shotgun (WGS) entry which is preliminary data.</text>
</comment>
<evidence type="ECO:0000256" key="1">
    <source>
        <dbReference type="ARBA" id="ARBA00004651"/>
    </source>
</evidence>
<dbReference type="InterPro" id="IPR001708">
    <property type="entry name" value="YidC/ALB3/OXA1/COX18"/>
</dbReference>
<evidence type="ECO:0000256" key="2">
    <source>
        <dbReference type="ARBA" id="ARBA00022448"/>
    </source>
</evidence>
<keyword evidence="4 12" id="KW-0812">Transmembrane</keyword>
<sequence>MKKNTKKLLFTGLALSMLLVLSGCVSRDSSGNPTGTIWNLLGKPMSYVITYFGDNLGLGFGVGIIVTTLIVRLIILPLGLNQSWKAAYQAEKMNYLKPILDPINERMKNATTQEEKMAAQADLMAAQRENGVSMFGGIGCLPLLIQMPFFSALYFAAQYTKGVSDSHFLWMDLGQRDLVLVVIIAGLYFIQSYLSYIAVPEAQRQQMKVMMYYMPIMMAFMSFSLPAAVGLYWFVGGIFSIIQQLITQYILKPKLRKRVEEEYKNNPPKPFKSSNTARRDVTPKQAQSIPTQKTNRNAGKQRNRK</sequence>
<feature type="domain" description="Membrane insertase YidC/Oxa/ALB C-terminal" evidence="14">
    <location>
        <begin position="60"/>
        <end position="248"/>
    </location>
</feature>
<evidence type="ECO:0000256" key="9">
    <source>
        <dbReference type="ARBA" id="ARBA00023139"/>
    </source>
</evidence>
<keyword evidence="3 12" id="KW-1003">Cell membrane</keyword>
<comment type="subcellular location">
    <subcellularLocation>
        <location evidence="1 12">Cell membrane</location>
        <topology evidence="1 12">Multi-pass membrane protein</topology>
    </subcellularLocation>
</comment>
<evidence type="ECO:0000256" key="12">
    <source>
        <dbReference type="HAMAP-Rule" id="MF_01811"/>
    </source>
</evidence>
<feature type="transmembrane region" description="Helical" evidence="12">
    <location>
        <begin position="51"/>
        <end position="75"/>
    </location>
</feature>
<accession>A0ABS2PQN7</accession>
<evidence type="ECO:0000313" key="15">
    <source>
        <dbReference type="EMBL" id="MBM7642359.1"/>
    </source>
</evidence>
<dbReference type="RefSeq" id="WP_205009209.1">
    <property type="nucleotide sequence ID" value="NZ_JAFBEH010000010.1"/>
</dbReference>
<dbReference type="Proteomes" id="UP000697472">
    <property type="component" value="Unassembled WGS sequence"/>
</dbReference>
<evidence type="ECO:0000256" key="13">
    <source>
        <dbReference type="SAM" id="MobiDB-lite"/>
    </source>
</evidence>
<evidence type="ECO:0000256" key="11">
    <source>
        <dbReference type="ARBA" id="ARBA00023288"/>
    </source>
</evidence>
<evidence type="ECO:0000256" key="10">
    <source>
        <dbReference type="ARBA" id="ARBA00023186"/>
    </source>
</evidence>
<keyword evidence="5 12" id="KW-0732">Signal</keyword>
<evidence type="ECO:0000256" key="5">
    <source>
        <dbReference type="ARBA" id="ARBA00022729"/>
    </source>
</evidence>
<dbReference type="HAMAP" id="MF_01811">
    <property type="entry name" value="YidC_type2"/>
    <property type="match status" value="1"/>
</dbReference>
<feature type="compositionally biased region" description="Polar residues" evidence="13">
    <location>
        <begin position="284"/>
        <end position="298"/>
    </location>
</feature>
<feature type="region of interest" description="Disordered" evidence="13">
    <location>
        <begin position="261"/>
        <end position="305"/>
    </location>
</feature>
<evidence type="ECO:0000256" key="7">
    <source>
        <dbReference type="ARBA" id="ARBA00022989"/>
    </source>
</evidence>
<dbReference type="Pfam" id="PF02096">
    <property type="entry name" value="60KD_IMP"/>
    <property type="match status" value="1"/>
</dbReference>
<keyword evidence="8 12" id="KW-0472">Membrane</keyword>
<feature type="transmembrane region" description="Helical" evidence="12">
    <location>
        <begin position="134"/>
        <end position="157"/>
    </location>
</feature>
<evidence type="ECO:0000313" key="16">
    <source>
        <dbReference type="Proteomes" id="UP000697472"/>
    </source>
</evidence>
<evidence type="ECO:0000256" key="3">
    <source>
        <dbReference type="ARBA" id="ARBA00022475"/>
    </source>
</evidence>
<dbReference type="NCBIfam" id="TIGR03592">
    <property type="entry name" value="yidC_oxa1_cterm"/>
    <property type="match status" value="1"/>
</dbReference>
<keyword evidence="11 12" id="KW-0449">Lipoprotein</keyword>
<dbReference type="EMBL" id="JAFBEH010000010">
    <property type="protein sequence ID" value="MBM7642359.1"/>
    <property type="molecule type" value="Genomic_DNA"/>
</dbReference>
<keyword evidence="16" id="KW-1185">Reference proteome</keyword>
<dbReference type="InterPro" id="IPR028055">
    <property type="entry name" value="YidC/Oxa/ALB_C"/>
</dbReference>
<evidence type="ECO:0000256" key="6">
    <source>
        <dbReference type="ARBA" id="ARBA00022927"/>
    </source>
</evidence>
<keyword evidence="2 12" id="KW-0813">Transport</keyword>
<evidence type="ECO:0000259" key="14">
    <source>
        <dbReference type="Pfam" id="PF02096"/>
    </source>
</evidence>
<comment type="function">
    <text evidence="12">Required for the insertion and/or proper folding and/or complex formation of integral membrane proteins into the membrane. Involved in integration of membrane proteins that insert both dependently and independently of the Sec translocase complex, as well as at least some lipoproteins.</text>
</comment>
<dbReference type="InterPro" id="IPR023060">
    <property type="entry name" value="YidC/YidC1/YidC2_Firmicutes"/>
</dbReference>
<feature type="transmembrane region" description="Helical" evidence="12">
    <location>
        <begin position="231"/>
        <end position="251"/>
    </location>
</feature>
<reference evidence="15 16" key="1">
    <citation type="submission" date="2021-01" db="EMBL/GenBank/DDBJ databases">
        <title>Genomic Encyclopedia of Type Strains, Phase IV (KMG-IV): sequencing the most valuable type-strain genomes for metagenomic binning, comparative biology and taxonomic classification.</title>
        <authorList>
            <person name="Goeker M."/>
        </authorList>
    </citation>
    <scope>NUCLEOTIDE SEQUENCE [LARGE SCALE GENOMIC DNA]</scope>
    <source>
        <strain evidence="15 16">DSM 27382</strain>
    </source>
</reference>
<evidence type="ECO:0000256" key="4">
    <source>
        <dbReference type="ARBA" id="ARBA00022692"/>
    </source>
</evidence>
<evidence type="ECO:0000256" key="8">
    <source>
        <dbReference type="ARBA" id="ARBA00023136"/>
    </source>
</evidence>
<keyword evidence="10 12" id="KW-0143">Chaperone</keyword>
<keyword evidence="9" id="KW-0564">Palmitate</keyword>
<dbReference type="PANTHER" id="PTHR12428">
    <property type="entry name" value="OXA1"/>
    <property type="match status" value="1"/>
</dbReference>
<dbReference type="InterPro" id="IPR047196">
    <property type="entry name" value="YidC_ALB_C"/>
</dbReference>
<feature type="transmembrane region" description="Helical" evidence="12">
    <location>
        <begin position="177"/>
        <end position="197"/>
    </location>
</feature>
<keyword evidence="6 12" id="KW-0653">Protein transport</keyword>
<dbReference type="PANTHER" id="PTHR12428:SF65">
    <property type="entry name" value="CYTOCHROME C OXIDASE ASSEMBLY PROTEIN COX18, MITOCHONDRIAL"/>
    <property type="match status" value="1"/>
</dbReference>
<comment type="similarity">
    <text evidence="12">Belongs to the OXA1/ALB3/YidC family. Type 2 subfamily.</text>
</comment>
<name>A0ABS2PQN7_9STRE</name>
<organism evidence="15 16">
    <name type="scientific">Streptococcus loxodontisalivarius</name>
    <dbReference type="NCBI Taxonomy" id="1349415"/>
    <lineage>
        <taxon>Bacteria</taxon>
        <taxon>Bacillati</taxon>
        <taxon>Bacillota</taxon>
        <taxon>Bacilli</taxon>
        <taxon>Lactobacillales</taxon>
        <taxon>Streptococcaceae</taxon>
        <taxon>Streptococcus</taxon>
    </lineage>
</organism>
<protein>
    <recommendedName>
        <fullName evidence="12">Membrane protein insertase YidC</fullName>
    </recommendedName>
    <alternativeName>
        <fullName evidence="12">Foldase YidC</fullName>
    </alternativeName>
    <alternativeName>
        <fullName evidence="12">Membrane integrase YidC</fullName>
    </alternativeName>
    <alternativeName>
        <fullName evidence="12">Membrane protein YidC</fullName>
    </alternativeName>
</protein>